<dbReference type="Proteomes" id="UP000287615">
    <property type="component" value="Unassembled WGS sequence"/>
</dbReference>
<accession>A0A3S3QWF2</accession>
<proteinExistence type="predicted"/>
<organism evidence="1 2">
    <name type="scientific">Candidatus Electrothrix marina</name>
    <dbReference type="NCBI Taxonomy" id="1859130"/>
    <lineage>
        <taxon>Bacteria</taxon>
        <taxon>Pseudomonadati</taxon>
        <taxon>Thermodesulfobacteriota</taxon>
        <taxon>Desulfobulbia</taxon>
        <taxon>Desulfobulbales</taxon>
        <taxon>Desulfobulbaceae</taxon>
        <taxon>Candidatus Electrothrix</taxon>
    </lineage>
</organism>
<reference evidence="1 2" key="1">
    <citation type="submission" date="2017-01" db="EMBL/GenBank/DDBJ databases">
        <title>The cable genome- insights into the physiology and evolution of filamentous bacteria capable of sulfide oxidation via long distance electron transfer.</title>
        <authorList>
            <person name="Schreiber L."/>
            <person name="Bjerg J.T."/>
            <person name="Boggild A."/>
            <person name="Van De Vossenberg J."/>
            <person name="Meysman F."/>
            <person name="Nielsen L.P."/>
            <person name="Schramm A."/>
            <person name="Kjeldsen K.U."/>
        </authorList>
    </citation>
    <scope>NUCLEOTIDE SEQUENCE [LARGE SCALE GENOMIC DNA]</scope>
    <source>
        <strain evidence="1">A3</strain>
    </source>
</reference>
<sequence length="65" mass="7262">PREGGDLFTDKTDSRPLVSIHAPVKGATVELQHAVIARRNTSFARTAFFGRGRKEQNMLFFVKTS</sequence>
<protein>
    <submittedName>
        <fullName evidence="1">Uncharacterized protein</fullName>
    </submittedName>
</protein>
<dbReference type="EMBL" id="MTKR01000247">
    <property type="protein sequence ID" value="RWX49491.1"/>
    <property type="molecule type" value="Genomic_DNA"/>
</dbReference>
<dbReference type="AlphaFoldDB" id="A0A3S3QWF2"/>
<comment type="caution">
    <text evidence="1">The sequence shown here is derived from an EMBL/GenBank/DDBJ whole genome shotgun (WGS) entry which is preliminary data.</text>
</comment>
<feature type="non-terminal residue" evidence="1">
    <location>
        <position position="1"/>
    </location>
</feature>
<evidence type="ECO:0000313" key="1">
    <source>
        <dbReference type="EMBL" id="RWX49491.1"/>
    </source>
</evidence>
<evidence type="ECO:0000313" key="2">
    <source>
        <dbReference type="Proteomes" id="UP000287615"/>
    </source>
</evidence>
<gene>
    <name evidence="1" type="ORF">VU00_12473</name>
</gene>
<name>A0A3S3QWF2_9BACT</name>